<evidence type="ECO:0008006" key="4">
    <source>
        <dbReference type="Google" id="ProtNLM"/>
    </source>
</evidence>
<reference evidence="3" key="1">
    <citation type="journal article" date="2019" name="Int. J. Syst. Evol. Microbiol.">
        <title>The Global Catalogue of Microorganisms (GCM) 10K type strain sequencing project: providing services to taxonomists for standard genome sequencing and annotation.</title>
        <authorList>
            <consortium name="The Broad Institute Genomics Platform"/>
            <consortium name="The Broad Institute Genome Sequencing Center for Infectious Disease"/>
            <person name="Wu L."/>
            <person name="Ma J."/>
        </authorList>
    </citation>
    <scope>NUCLEOTIDE SEQUENCE [LARGE SCALE GENOMIC DNA]</scope>
    <source>
        <strain evidence="3">CGMCC 1.12449</strain>
    </source>
</reference>
<feature type="region of interest" description="Disordered" evidence="1">
    <location>
        <begin position="1"/>
        <end position="26"/>
    </location>
</feature>
<accession>A0ABW4MFD1</accession>
<keyword evidence="3" id="KW-1185">Reference proteome</keyword>
<evidence type="ECO:0000256" key="1">
    <source>
        <dbReference type="SAM" id="MobiDB-lite"/>
    </source>
</evidence>
<proteinExistence type="predicted"/>
<gene>
    <name evidence="2" type="ORF">ACFSAG_08380</name>
</gene>
<dbReference type="RefSeq" id="WP_381513463.1">
    <property type="nucleotide sequence ID" value="NZ_JBHUEL010000008.1"/>
</dbReference>
<protein>
    <recommendedName>
        <fullName evidence="4">Terminase small subunit</fullName>
    </recommendedName>
</protein>
<sequence>MARRRKPEDDLAAASANPPQHIPGGPRINFKALMPGYPKRHDGWNQHRVQRFLDTLAHTGCVKDAARVAGMSAVAARRAQRRYPPFAAAWEDALERSQQGLIAIAYQRAVEGRETIIIRKGEEYERKIEPSDAMLGLLIKRGDMTGGKLAGNSEAVLTFEEYQAGWRFDGWGKKFRQEEPAMVRKKLEEKLTAMRQRLFIDADRQGVCIRCDAPLRPGVTNQMLHEGNKG</sequence>
<comment type="caution">
    <text evidence="2">The sequence shown here is derived from an EMBL/GenBank/DDBJ whole genome shotgun (WGS) entry which is preliminary data.</text>
</comment>
<evidence type="ECO:0000313" key="3">
    <source>
        <dbReference type="Proteomes" id="UP001597215"/>
    </source>
</evidence>
<dbReference type="Proteomes" id="UP001597215">
    <property type="component" value="Unassembled WGS sequence"/>
</dbReference>
<evidence type="ECO:0000313" key="2">
    <source>
        <dbReference type="EMBL" id="MFD1766856.1"/>
    </source>
</evidence>
<name>A0ABW4MFD1_9SPHN</name>
<organism evidence="2 3">
    <name type="scientific">Sphingorhabdus buctiana</name>
    <dbReference type="NCBI Taxonomy" id="1508805"/>
    <lineage>
        <taxon>Bacteria</taxon>
        <taxon>Pseudomonadati</taxon>
        <taxon>Pseudomonadota</taxon>
        <taxon>Alphaproteobacteria</taxon>
        <taxon>Sphingomonadales</taxon>
        <taxon>Sphingomonadaceae</taxon>
        <taxon>Sphingorhabdus</taxon>
    </lineage>
</organism>
<dbReference type="EMBL" id="JBHUEL010000008">
    <property type="protein sequence ID" value="MFD1766856.1"/>
    <property type="molecule type" value="Genomic_DNA"/>
</dbReference>